<dbReference type="PANTHER" id="PTHR13593:SF80">
    <property type="entry name" value="PLC-LIKE PHOSPHODIESTERASE"/>
    <property type="match status" value="1"/>
</dbReference>
<dbReference type="Pfam" id="PF26146">
    <property type="entry name" value="PI-PLC_X"/>
    <property type="match status" value="1"/>
</dbReference>
<protein>
    <recommendedName>
        <fullName evidence="3">PLC-like phosphodiesterase</fullName>
    </recommendedName>
</protein>
<dbReference type="PANTHER" id="PTHR13593">
    <property type="match status" value="1"/>
</dbReference>
<dbReference type="Gene3D" id="3.20.20.190">
    <property type="entry name" value="Phosphatidylinositol (PI) phosphodiesterase"/>
    <property type="match status" value="1"/>
</dbReference>
<dbReference type="EMBL" id="JAKLMC020000031">
    <property type="protein sequence ID" value="KAK5949900.1"/>
    <property type="molecule type" value="Genomic_DNA"/>
</dbReference>
<dbReference type="InterPro" id="IPR051057">
    <property type="entry name" value="PI-PLC_domain"/>
</dbReference>
<comment type="caution">
    <text evidence="1">The sequence shown here is derived from an EMBL/GenBank/DDBJ whole genome shotgun (WGS) entry which is preliminary data.</text>
</comment>
<dbReference type="AlphaFoldDB" id="A0AAN8EB99"/>
<proteinExistence type="predicted"/>
<evidence type="ECO:0000313" key="1">
    <source>
        <dbReference type="EMBL" id="KAK5949900.1"/>
    </source>
</evidence>
<accession>A0AAN8EB99</accession>
<sequence length="368" mass="39533">MHSGASIQSRQTTACNNSPDLCSKSYSSITHLGAHDSPFVRDASTGYSTSGNQYYNSTVQLDSGVRLLSAQVHENNGDWHLCHSSCDLLDAGLLSDWLKDIKEWIDNNPNEVVTVLLVNSDKATSSELHAEFTEAEITSLAYKPTSTTSPPTSWPTLQQLINAKTRLLVFVASLDPASITTEQSYLMDEFTFMFENPFENTSPDAFTCSPDRPTAVQGNAQSAISSNRMPLMNHFLYSEGALDIQTPDVGNITLTNSPNTTAVGQLGTALNDCSQQYGRAPTFVLVDFFDEGPAIKAVDTLNGITPTGRKALPARDTTTGRGDASFVGVESLVEQVNDGDTPKKAAWIWAAGSWSFGGINLSGGDVVG</sequence>
<gene>
    <name evidence="1" type="ORF">OHC33_009085</name>
</gene>
<dbReference type="Proteomes" id="UP001316803">
    <property type="component" value="Unassembled WGS sequence"/>
</dbReference>
<evidence type="ECO:0008006" key="3">
    <source>
        <dbReference type="Google" id="ProtNLM"/>
    </source>
</evidence>
<dbReference type="SUPFAM" id="SSF51695">
    <property type="entry name" value="PLC-like phosphodiesterases"/>
    <property type="match status" value="1"/>
</dbReference>
<organism evidence="1 2">
    <name type="scientific">Knufia fluminis</name>
    <dbReference type="NCBI Taxonomy" id="191047"/>
    <lineage>
        <taxon>Eukaryota</taxon>
        <taxon>Fungi</taxon>
        <taxon>Dikarya</taxon>
        <taxon>Ascomycota</taxon>
        <taxon>Pezizomycotina</taxon>
        <taxon>Eurotiomycetes</taxon>
        <taxon>Chaetothyriomycetidae</taxon>
        <taxon>Chaetothyriales</taxon>
        <taxon>Trichomeriaceae</taxon>
        <taxon>Knufia</taxon>
    </lineage>
</organism>
<dbReference type="InterPro" id="IPR017946">
    <property type="entry name" value="PLC-like_Pdiesterase_TIM-brl"/>
</dbReference>
<dbReference type="GO" id="GO:0008081">
    <property type="term" value="F:phosphoric diester hydrolase activity"/>
    <property type="evidence" value="ECO:0007669"/>
    <property type="project" value="InterPro"/>
</dbReference>
<reference evidence="1 2" key="1">
    <citation type="submission" date="2022-12" db="EMBL/GenBank/DDBJ databases">
        <title>Genomic features and morphological characterization of a novel Knufia sp. strain isolated from spacecraft assembly facility.</title>
        <authorList>
            <person name="Teixeira M."/>
            <person name="Chander A.M."/>
            <person name="Stajich J.E."/>
            <person name="Venkateswaran K."/>
        </authorList>
    </citation>
    <scope>NUCLEOTIDE SEQUENCE [LARGE SCALE GENOMIC DNA]</scope>
    <source>
        <strain evidence="1 2">FJI-L2-BK-P2</strain>
    </source>
</reference>
<evidence type="ECO:0000313" key="2">
    <source>
        <dbReference type="Proteomes" id="UP001316803"/>
    </source>
</evidence>
<keyword evidence="2" id="KW-1185">Reference proteome</keyword>
<name>A0AAN8EB99_9EURO</name>
<dbReference type="GO" id="GO:0006629">
    <property type="term" value="P:lipid metabolic process"/>
    <property type="evidence" value="ECO:0007669"/>
    <property type="project" value="InterPro"/>
</dbReference>